<evidence type="ECO:0000313" key="2">
    <source>
        <dbReference type="EMBL" id="VGO20396.1"/>
    </source>
</evidence>
<gene>
    <name evidence="2" type="ORF">SCARR_02459</name>
</gene>
<dbReference type="AlphaFoldDB" id="A0A6C2UMS3"/>
<proteinExistence type="predicted"/>
<protein>
    <submittedName>
        <fullName evidence="2">Arylsulfatase</fullName>
    </submittedName>
</protein>
<dbReference type="PANTHER" id="PTHR43751">
    <property type="entry name" value="SULFATASE"/>
    <property type="match status" value="1"/>
</dbReference>
<feature type="domain" description="Sulfatase N-terminal" evidence="1">
    <location>
        <begin position="24"/>
        <end position="291"/>
    </location>
</feature>
<dbReference type="Gene3D" id="3.40.720.10">
    <property type="entry name" value="Alkaline Phosphatase, subunit A"/>
    <property type="match status" value="1"/>
</dbReference>
<keyword evidence="3" id="KW-1185">Reference proteome</keyword>
<name>A0A6C2UMS3_9BACT</name>
<dbReference type="SUPFAM" id="SSF53649">
    <property type="entry name" value="Alkaline phosphatase-like"/>
    <property type="match status" value="1"/>
</dbReference>
<dbReference type="InterPro" id="IPR000917">
    <property type="entry name" value="Sulfatase_N"/>
</dbReference>
<dbReference type="InterPro" id="IPR017850">
    <property type="entry name" value="Alkaline_phosphatase_core_sf"/>
</dbReference>
<reference evidence="2 3" key="1">
    <citation type="submission" date="2019-04" db="EMBL/GenBank/DDBJ databases">
        <authorList>
            <person name="Van Vliet M D."/>
        </authorList>
    </citation>
    <scope>NUCLEOTIDE SEQUENCE [LARGE SCALE GENOMIC DNA]</scope>
    <source>
        <strain evidence="2 3">F21</strain>
    </source>
</reference>
<dbReference type="Proteomes" id="UP000346198">
    <property type="component" value="Unassembled WGS sequence"/>
</dbReference>
<accession>A0A6C2UMS3</accession>
<dbReference type="EMBL" id="CAAHFH010000001">
    <property type="protein sequence ID" value="VGO20396.1"/>
    <property type="molecule type" value="Genomic_DNA"/>
</dbReference>
<evidence type="ECO:0000259" key="1">
    <source>
        <dbReference type="Pfam" id="PF00884"/>
    </source>
</evidence>
<dbReference type="PANTHER" id="PTHR43751:SF1">
    <property type="entry name" value="SULFATASE ATSG-RELATED"/>
    <property type="match status" value="1"/>
</dbReference>
<sequence>MVKILMVVWVLVFPLMLQAVAKKPNILFCLADDWGWPHAGAYGDTTVRTPVFDRLAKEGVVFDHAYVSSPSCTPCRSSILTGQQFYRLGTAANLRGGLDVNHPNFMFMLRDAGYDIGHWRKAWDPGNYDEGGYTEHPCGPESSFDKFMNGRDEGKPFCFWFGTSDPHRKYDPGTGVASGIKLADVHVPGFFPDTEAVRSDIADYYFEVERWDTDVGVALKLLEERGEMGNTIVVMTGDHGMPFPRCKGNMYDWGLRVPLAVRWNAIDAGRRVNGFVSLTDLAPTFLEAAGVNVPSVMTGQSLLPLLQGDMDAHQTRDYVVAGRERHTPAQGKPSLDGYPSRAIRTGRWLLVLNLEPSRLPAGALGWFGDCDGSPTKNEVKKLKGSMFYDLCFSQRPEVELYDCQKDPDQLNNLASNPEYKETVAQLRRQLAGYLKQTDDPRFTDEEVLFDTFPYNKKKK</sequence>
<dbReference type="Pfam" id="PF00884">
    <property type="entry name" value="Sulfatase"/>
    <property type="match status" value="1"/>
</dbReference>
<dbReference type="RefSeq" id="WP_136061816.1">
    <property type="nucleotide sequence ID" value="NZ_CAAHFH010000001.1"/>
</dbReference>
<organism evidence="2 3">
    <name type="scientific">Pontiella sulfatireligans</name>
    <dbReference type="NCBI Taxonomy" id="2750658"/>
    <lineage>
        <taxon>Bacteria</taxon>
        <taxon>Pseudomonadati</taxon>
        <taxon>Kiritimatiellota</taxon>
        <taxon>Kiritimatiellia</taxon>
        <taxon>Kiritimatiellales</taxon>
        <taxon>Pontiellaceae</taxon>
        <taxon>Pontiella</taxon>
    </lineage>
</organism>
<evidence type="ECO:0000313" key="3">
    <source>
        <dbReference type="Proteomes" id="UP000346198"/>
    </source>
</evidence>
<dbReference type="InterPro" id="IPR052701">
    <property type="entry name" value="GAG_Ulvan_Degrading_Sulfatases"/>
</dbReference>
<dbReference type="CDD" id="cd16027">
    <property type="entry name" value="SGSH"/>
    <property type="match status" value="1"/>
</dbReference>